<accession>A0A8J6NV88</accession>
<dbReference type="InterPro" id="IPR003439">
    <property type="entry name" value="ABC_transporter-like_ATP-bd"/>
</dbReference>
<name>A0A8J6NV88_9GAMM</name>
<dbReference type="InterPro" id="IPR027417">
    <property type="entry name" value="P-loop_NTPase"/>
</dbReference>
<keyword evidence="3 5" id="KW-0067">ATP-binding</keyword>
<dbReference type="Pfam" id="PF00005">
    <property type="entry name" value="ABC_tran"/>
    <property type="match status" value="1"/>
</dbReference>
<dbReference type="InterPro" id="IPR013611">
    <property type="entry name" value="Transp-assoc_OB_typ2"/>
</dbReference>
<dbReference type="PROSITE" id="PS50893">
    <property type="entry name" value="ABC_TRANSPORTER_2"/>
    <property type="match status" value="1"/>
</dbReference>
<dbReference type="Pfam" id="PF08402">
    <property type="entry name" value="TOBE_2"/>
    <property type="match status" value="1"/>
</dbReference>
<dbReference type="PROSITE" id="PS00211">
    <property type="entry name" value="ABC_TRANSPORTER_1"/>
    <property type="match status" value="1"/>
</dbReference>
<dbReference type="EMBL" id="JACNFK010000004">
    <property type="protein sequence ID" value="MBC8518801.1"/>
    <property type="molecule type" value="Genomic_DNA"/>
</dbReference>
<dbReference type="FunFam" id="3.40.50.300:FF:000425">
    <property type="entry name" value="Probable ABC transporter, ATP-binding subunit"/>
    <property type="match status" value="1"/>
</dbReference>
<dbReference type="InterPro" id="IPR008995">
    <property type="entry name" value="Mo/tungstate-bd_C_term_dom"/>
</dbReference>
<evidence type="ECO:0000259" key="4">
    <source>
        <dbReference type="PROSITE" id="PS50893"/>
    </source>
</evidence>
<evidence type="ECO:0000313" key="6">
    <source>
        <dbReference type="Proteomes" id="UP000654401"/>
    </source>
</evidence>
<keyword evidence="1" id="KW-0813">Transport</keyword>
<dbReference type="GO" id="GO:0015697">
    <property type="term" value="P:quaternary ammonium group transport"/>
    <property type="evidence" value="ECO:0007669"/>
    <property type="project" value="UniProtKB-ARBA"/>
</dbReference>
<dbReference type="SUPFAM" id="SSF50331">
    <property type="entry name" value="MOP-like"/>
    <property type="match status" value="1"/>
</dbReference>
<comment type="caution">
    <text evidence="5">The sequence shown here is derived from an EMBL/GenBank/DDBJ whole genome shotgun (WGS) entry which is preliminary data.</text>
</comment>
<dbReference type="PANTHER" id="PTHR42781:SF4">
    <property type="entry name" value="SPERMIDINE_PUTRESCINE IMPORT ATP-BINDING PROTEIN POTA"/>
    <property type="match status" value="1"/>
</dbReference>
<protein>
    <submittedName>
        <fullName evidence="5">ABC transporter ATP-binding protein</fullName>
    </submittedName>
</protein>
<dbReference type="InterPro" id="IPR012340">
    <property type="entry name" value="NA-bd_OB-fold"/>
</dbReference>
<dbReference type="Gene3D" id="2.40.50.140">
    <property type="entry name" value="Nucleic acid-binding proteins"/>
    <property type="match status" value="1"/>
</dbReference>
<dbReference type="Gene3D" id="2.40.50.100">
    <property type="match status" value="1"/>
</dbReference>
<dbReference type="AlphaFoldDB" id="A0A8J6NV88"/>
<keyword evidence="2" id="KW-0547">Nucleotide-binding</keyword>
<sequence length="356" mass="39922">MNLMSPQQDEILRIKNLSSNYGDQTVLSGIDITLKKGALASLLGPSGCGKSTLLNVVAGFHDLKEGEVWVGQTLASSVERMVPPERRNIGMIFQDYALFPHLSILDNVTFGIRDRSKSDAKREANEWLDLVRMEGFGGRYPHELSGGQQQRVALARALAAKPSLLLMDEPFSNLDTDLRRRLVREIRDLLKERGITAILVTHDQEEAFLFGEEVGLIDQGVLQQWGTPEQVYTEPNNRWVANFVGDGSWIPGKVLETGEIKTSVGSFVHSFSNGVDPEQQEVEVLFRPHEIRLELAESSEDGVCHVVRSEFSGQEMHYLVESSESDQIRISMEGLSRFHVGDRVKLLFQEESLILF</sequence>
<reference evidence="5 6" key="1">
    <citation type="submission" date="2020-08" db="EMBL/GenBank/DDBJ databases">
        <title>Bridging the membrane lipid divide: bacteria of the FCB group superphylum have the potential to synthesize archaeal ether lipids.</title>
        <authorList>
            <person name="Villanueva L."/>
            <person name="Von Meijenfeldt F.A.B."/>
            <person name="Westbye A.B."/>
            <person name="Yadav S."/>
            <person name="Hopmans E.C."/>
            <person name="Dutilh B.E."/>
            <person name="Sinninghe Damste J.S."/>
        </authorList>
    </citation>
    <scope>NUCLEOTIDE SEQUENCE [LARGE SCALE GENOMIC DNA]</scope>
    <source>
        <strain evidence="5">NIOZ-UU100</strain>
    </source>
</reference>
<dbReference type="GO" id="GO:0016887">
    <property type="term" value="F:ATP hydrolysis activity"/>
    <property type="evidence" value="ECO:0007669"/>
    <property type="project" value="InterPro"/>
</dbReference>
<proteinExistence type="predicted"/>
<evidence type="ECO:0000256" key="1">
    <source>
        <dbReference type="ARBA" id="ARBA00022448"/>
    </source>
</evidence>
<evidence type="ECO:0000313" key="5">
    <source>
        <dbReference type="EMBL" id="MBC8518801.1"/>
    </source>
</evidence>
<evidence type="ECO:0000256" key="3">
    <source>
        <dbReference type="ARBA" id="ARBA00022840"/>
    </source>
</evidence>
<dbReference type="SUPFAM" id="SSF52540">
    <property type="entry name" value="P-loop containing nucleoside triphosphate hydrolases"/>
    <property type="match status" value="1"/>
</dbReference>
<dbReference type="SMART" id="SM00382">
    <property type="entry name" value="AAA"/>
    <property type="match status" value="1"/>
</dbReference>
<gene>
    <name evidence="5" type="ORF">H8D24_00140</name>
</gene>
<dbReference type="GO" id="GO:0022857">
    <property type="term" value="F:transmembrane transporter activity"/>
    <property type="evidence" value="ECO:0007669"/>
    <property type="project" value="InterPro"/>
</dbReference>
<dbReference type="InterPro" id="IPR003593">
    <property type="entry name" value="AAA+_ATPase"/>
</dbReference>
<evidence type="ECO:0000256" key="2">
    <source>
        <dbReference type="ARBA" id="ARBA00022741"/>
    </source>
</evidence>
<dbReference type="Gene3D" id="3.40.50.300">
    <property type="entry name" value="P-loop containing nucleotide triphosphate hydrolases"/>
    <property type="match status" value="1"/>
</dbReference>
<dbReference type="InterPro" id="IPR050093">
    <property type="entry name" value="ABC_SmlMolc_Importer"/>
</dbReference>
<dbReference type="GO" id="GO:0043190">
    <property type="term" value="C:ATP-binding cassette (ABC) transporter complex"/>
    <property type="evidence" value="ECO:0007669"/>
    <property type="project" value="InterPro"/>
</dbReference>
<dbReference type="PANTHER" id="PTHR42781">
    <property type="entry name" value="SPERMIDINE/PUTRESCINE IMPORT ATP-BINDING PROTEIN POTA"/>
    <property type="match status" value="1"/>
</dbReference>
<feature type="domain" description="ABC transporter" evidence="4">
    <location>
        <begin position="12"/>
        <end position="244"/>
    </location>
</feature>
<dbReference type="InterPro" id="IPR017871">
    <property type="entry name" value="ABC_transporter-like_CS"/>
</dbReference>
<organism evidence="5 6">
    <name type="scientific">Candidatus Thiopontia autotrophica</name>
    <dbReference type="NCBI Taxonomy" id="2841688"/>
    <lineage>
        <taxon>Bacteria</taxon>
        <taxon>Pseudomonadati</taxon>
        <taxon>Pseudomonadota</taxon>
        <taxon>Gammaproteobacteria</taxon>
        <taxon>Candidatus Thiopontia</taxon>
    </lineage>
</organism>
<dbReference type="Proteomes" id="UP000654401">
    <property type="component" value="Unassembled WGS sequence"/>
</dbReference>
<dbReference type="GO" id="GO:0005524">
    <property type="term" value="F:ATP binding"/>
    <property type="evidence" value="ECO:0007669"/>
    <property type="project" value="UniProtKB-KW"/>
</dbReference>